<proteinExistence type="predicted"/>
<organism evidence="2 3">
    <name type="scientific">Rhododendron griersonianum</name>
    <dbReference type="NCBI Taxonomy" id="479676"/>
    <lineage>
        <taxon>Eukaryota</taxon>
        <taxon>Viridiplantae</taxon>
        <taxon>Streptophyta</taxon>
        <taxon>Embryophyta</taxon>
        <taxon>Tracheophyta</taxon>
        <taxon>Spermatophyta</taxon>
        <taxon>Magnoliopsida</taxon>
        <taxon>eudicotyledons</taxon>
        <taxon>Gunneridae</taxon>
        <taxon>Pentapetalae</taxon>
        <taxon>asterids</taxon>
        <taxon>Ericales</taxon>
        <taxon>Ericaceae</taxon>
        <taxon>Ericoideae</taxon>
        <taxon>Rhodoreae</taxon>
        <taxon>Rhododendron</taxon>
    </lineage>
</organism>
<feature type="chain" id="PRO_5043663889" description="Secreted protein" evidence="1">
    <location>
        <begin position="21"/>
        <end position="96"/>
    </location>
</feature>
<feature type="signal peptide" evidence="1">
    <location>
        <begin position="1"/>
        <end position="20"/>
    </location>
</feature>
<protein>
    <recommendedName>
        <fullName evidence="4">Secreted protein</fullName>
    </recommendedName>
</protein>
<evidence type="ECO:0000313" key="2">
    <source>
        <dbReference type="EMBL" id="KAG5528767.1"/>
    </source>
</evidence>
<dbReference type="Proteomes" id="UP000823749">
    <property type="component" value="Chromosome 10"/>
</dbReference>
<name>A0AAV6IMU8_9ERIC</name>
<reference evidence="2" key="1">
    <citation type="submission" date="2020-08" db="EMBL/GenBank/DDBJ databases">
        <title>Plant Genome Project.</title>
        <authorList>
            <person name="Zhang R.-G."/>
        </authorList>
    </citation>
    <scope>NUCLEOTIDE SEQUENCE</scope>
    <source>
        <strain evidence="2">WSP0</strain>
        <tissue evidence="2">Leaf</tissue>
    </source>
</reference>
<dbReference type="EMBL" id="JACTNZ010000010">
    <property type="protein sequence ID" value="KAG5528767.1"/>
    <property type="molecule type" value="Genomic_DNA"/>
</dbReference>
<gene>
    <name evidence="2" type="ORF">RHGRI_029436</name>
</gene>
<keyword evidence="1" id="KW-0732">Signal</keyword>
<keyword evidence="3" id="KW-1185">Reference proteome</keyword>
<dbReference type="AlphaFoldDB" id="A0AAV6IMU8"/>
<accession>A0AAV6IMU8</accession>
<sequence>MALLCLPSLVIFISSPLIQSKEFNIGPATLMAMSQIMPQPNCIELISSQAAHGHVLSRVLRCHTQCACTNRILRSLYCVGPAGSMELKMAVYIYIE</sequence>
<comment type="caution">
    <text evidence="2">The sequence shown here is derived from an EMBL/GenBank/DDBJ whole genome shotgun (WGS) entry which is preliminary data.</text>
</comment>
<evidence type="ECO:0008006" key="4">
    <source>
        <dbReference type="Google" id="ProtNLM"/>
    </source>
</evidence>
<evidence type="ECO:0000313" key="3">
    <source>
        <dbReference type="Proteomes" id="UP000823749"/>
    </source>
</evidence>
<evidence type="ECO:0000256" key="1">
    <source>
        <dbReference type="SAM" id="SignalP"/>
    </source>
</evidence>